<organism evidence="2 3">
    <name type="scientific">Zymoseptoria tritici (strain ST99CH_3D7)</name>
    <dbReference type="NCBI Taxonomy" id="1276538"/>
    <lineage>
        <taxon>Eukaryota</taxon>
        <taxon>Fungi</taxon>
        <taxon>Dikarya</taxon>
        <taxon>Ascomycota</taxon>
        <taxon>Pezizomycotina</taxon>
        <taxon>Dothideomycetes</taxon>
        <taxon>Dothideomycetidae</taxon>
        <taxon>Mycosphaerellales</taxon>
        <taxon>Mycosphaerellaceae</taxon>
        <taxon>Zymoseptoria</taxon>
    </lineage>
</organism>
<gene>
    <name evidence="2" type="ORF">ZT3D7_G11321</name>
</gene>
<evidence type="ECO:0000256" key="1">
    <source>
        <dbReference type="SAM" id="SignalP"/>
    </source>
</evidence>
<reference evidence="2 3" key="1">
    <citation type="submission" date="2016-06" db="EMBL/GenBank/DDBJ databases">
        <authorList>
            <person name="Kjaerup R.B."/>
            <person name="Dalgaard T.S."/>
            <person name="Juul-Madsen H.R."/>
        </authorList>
    </citation>
    <scope>NUCLEOTIDE SEQUENCE [LARGE SCALE GENOMIC DNA]</scope>
</reference>
<feature type="chain" id="PRO_5012349586" evidence="1">
    <location>
        <begin position="22"/>
        <end position="83"/>
    </location>
</feature>
<keyword evidence="3" id="KW-1185">Reference proteome</keyword>
<accession>A0A1X7S910</accession>
<dbReference type="EMBL" id="LT853704">
    <property type="protein sequence ID" value="SMQ56166.1"/>
    <property type="molecule type" value="Genomic_DNA"/>
</dbReference>
<keyword evidence="1" id="KW-0732">Signal</keyword>
<dbReference type="AlphaFoldDB" id="A0A1X7S910"/>
<dbReference type="Proteomes" id="UP000215127">
    <property type="component" value="Chromosome 13"/>
</dbReference>
<evidence type="ECO:0000313" key="3">
    <source>
        <dbReference type="Proteomes" id="UP000215127"/>
    </source>
</evidence>
<sequence>MHFSKYTIFLALASLLPVAFAVCKKPDTTIDKDPTHAWGSCIEYYPGGEIFGYCNEQNPCQDTTKPCKLSKDGRTFDCPMYPP</sequence>
<evidence type="ECO:0000313" key="2">
    <source>
        <dbReference type="EMBL" id="SMQ56166.1"/>
    </source>
</evidence>
<proteinExistence type="predicted"/>
<feature type="signal peptide" evidence="1">
    <location>
        <begin position="1"/>
        <end position="21"/>
    </location>
</feature>
<name>A0A1X7S910_ZYMT9</name>
<protein>
    <submittedName>
        <fullName evidence="2">Uncharacterized protein</fullName>
    </submittedName>
</protein>